<dbReference type="EC" id="2.7.7.7" evidence="2"/>
<dbReference type="GO" id="GO:0005759">
    <property type="term" value="C:mitochondrial matrix"/>
    <property type="evidence" value="ECO:0007669"/>
    <property type="project" value="TreeGrafter"/>
</dbReference>
<evidence type="ECO:0000256" key="2">
    <source>
        <dbReference type="ARBA" id="ARBA00012417"/>
    </source>
</evidence>
<evidence type="ECO:0000256" key="3">
    <source>
        <dbReference type="ARBA" id="ARBA00022932"/>
    </source>
</evidence>
<dbReference type="InterPro" id="IPR044917">
    <property type="entry name" value="PRIMPOL"/>
</dbReference>
<dbReference type="GO" id="GO:0006264">
    <property type="term" value="P:mitochondrial DNA replication"/>
    <property type="evidence" value="ECO:0007669"/>
    <property type="project" value="TreeGrafter"/>
</dbReference>
<dbReference type="GO" id="GO:0009411">
    <property type="term" value="P:response to UV"/>
    <property type="evidence" value="ECO:0007669"/>
    <property type="project" value="TreeGrafter"/>
</dbReference>
<proteinExistence type="inferred from homology"/>
<dbReference type="Proteomes" id="UP000078542">
    <property type="component" value="Unassembled WGS sequence"/>
</dbReference>
<dbReference type="Pfam" id="PF03121">
    <property type="entry name" value="Herpes_UL52"/>
    <property type="match status" value="1"/>
</dbReference>
<dbReference type="EC" id="2.7.7.102" evidence="6"/>
<evidence type="ECO:0000256" key="7">
    <source>
        <dbReference type="ARBA" id="ARBA00047303"/>
    </source>
</evidence>
<reference evidence="8 9" key="1">
    <citation type="submission" date="2016-03" db="EMBL/GenBank/DDBJ databases">
        <title>Cyphomyrmex costatus WGS genome.</title>
        <authorList>
            <person name="Nygaard S."/>
            <person name="Hu H."/>
            <person name="Boomsma J."/>
            <person name="Zhang G."/>
        </authorList>
    </citation>
    <scope>NUCLEOTIDE SEQUENCE [LARGE SCALE GENOMIC DNA]</scope>
    <source>
        <strain evidence="8">MS0001</strain>
        <tissue evidence="8">Whole body</tissue>
    </source>
</reference>
<evidence type="ECO:0000256" key="1">
    <source>
        <dbReference type="ARBA" id="ARBA00009762"/>
    </source>
</evidence>
<keyword evidence="3" id="KW-0808">Transferase</keyword>
<evidence type="ECO:0000256" key="6">
    <source>
        <dbReference type="ARBA" id="ARBA00044768"/>
    </source>
</evidence>
<keyword evidence="3" id="KW-0239">DNA-directed DNA polymerase</keyword>
<comment type="similarity">
    <text evidence="1">Belongs to the eukaryotic-type primase small subunit family.</text>
</comment>
<comment type="catalytic activity">
    <reaction evidence="7">
        <text>DNA(n) + a 2'-deoxyribonucleoside 5'-triphosphate = DNA(n+1) + diphosphate</text>
        <dbReference type="Rhea" id="RHEA:22508"/>
        <dbReference type="Rhea" id="RHEA-COMP:17339"/>
        <dbReference type="Rhea" id="RHEA-COMP:17340"/>
        <dbReference type="ChEBI" id="CHEBI:33019"/>
        <dbReference type="ChEBI" id="CHEBI:61560"/>
        <dbReference type="ChEBI" id="CHEBI:173112"/>
        <dbReference type="EC" id="2.7.7.7"/>
    </reaction>
    <physiologicalReaction direction="left-to-right" evidence="7">
        <dbReference type="Rhea" id="RHEA:22509"/>
    </physiologicalReaction>
</comment>
<dbReference type="GO" id="GO:0003682">
    <property type="term" value="F:chromatin binding"/>
    <property type="evidence" value="ECO:0007669"/>
    <property type="project" value="TreeGrafter"/>
</dbReference>
<dbReference type="PANTHER" id="PTHR31399:SF0">
    <property type="entry name" value="DNA-DIRECTED PRIMASE_POLYMERASE PROTEIN"/>
    <property type="match status" value="1"/>
</dbReference>
<organism evidence="8 9">
    <name type="scientific">Cyphomyrmex costatus</name>
    <dbReference type="NCBI Taxonomy" id="456900"/>
    <lineage>
        <taxon>Eukaryota</taxon>
        <taxon>Metazoa</taxon>
        <taxon>Ecdysozoa</taxon>
        <taxon>Arthropoda</taxon>
        <taxon>Hexapoda</taxon>
        <taxon>Insecta</taxon>
        <taxon>Pterygota</taxon>
        <taxon>Neoptera</taxon>
        <taxon>Endopterygota</taxon>
        <taxon>Hymenoptera</taxon>
        <taxon>Apocrita</taxon>
        <taxon>Aculeata</taxon>
        <taxon>Formicoidea</taxon>
        <taxon>Formicidae</taxon>
        <taxon>Myrmicinae</taxon>
        <taxon>Cyphomyrmex</taxon>
    </lineage>
</organism>
<dbReference type="AlphaFoldDB" id="A0A195C1C8"/>
<protein>
    <recommendedName>
        <fullName evidence="4">DNA-directed primase/polymerase protein</fullName>
        <ecNumber evidence="6">2.7.7.102</ecNumber>
        <ecNumber evidence="2">2.7.7.7</ecNumber>
    </recommendedName>
</protein>
<evidence type="ECO:0000256" key="5">
    <source>
        <dbReference type="ARBA" id="ARBA00044677"/>
    </source>
</evidence>
<comment type="catalytic activity">
    <reaction evidence="5">
        <text>ssDNA + n NTP = ssDNA/pppN(pN)n-1 hybrid + (n-1) diphosphate.</text>
        <dbReference type="EC" id="2.7.7.102"/>
    </reaction>
</comment>
<dbReference type="GO" id="GO:0005634">
    <property type="term" value="C:nucleus"/>
    <property type="evidence" value="ECO:0007669"/>
    <property type="project" value="TreeGrafter"/>
</dbReference>
<evidence type="ECO:0000256" key="4">
    <source>
        <dbReference type="ARBA" id="ARBA00026139"/>
    </source>
</evidence>
<dbReference type="GO" id="GO:0031297">
    <property type="term" value="P:replication fork processing"/>
    <property type="evidence" value="ECO:0007669"/>
    <property type="project" value="TreeGrafter"/>
</dbReference>
<dbReference type="GO" id="GO:0003887">
    <property type="term" value="F:DNA-directed DNA polymerase activity"/>
    <property type="evidence" value="ECO:0007669"/>
    <property type="project" value="UniProtKB-KW"/>
</dbReference>
<dbReference type="OrthoDB" id="5988181at2759"/>
<dbReference type="EMBL" id="KQ978350">
    <property type="protein sequence ID" value="KYM94647.1"/>
    <property type="molecule type" value="Genomic_DNA"/>
</dbReference>
<dbReference type="PANTHER" id="PTHR31399">
    <property type="entry name" value="DNA-DIRECTED PRIMASE / POLYMERASE PROTEIN"/>
    <property type="match status" value="1"/>
</dbReference>
<sequence>MEPICTSRFYGSKMLQKQSPSRSKIHWVKTYRVMPSHILGPNQYWREFHKQADALAVAAERSTKTDTLCTFVYQRPSDGSRKFVVAHPEVYWWYYKIKPQEERCSYEIIPKDSPCWLYLDLEYQIELNPLCNGPRMTKTLIDIVRAYLLNHYHLLCDRSNFLILDSTTSKKFSRHVIFTIKDMAFKDNSHVGKFIKTICNDILLYLKSDMLLHGILNHFDKADLEEMLVKTQHGEKLFVDNGVYTKNRHFRIYLSTKWGKQSYLTVSADCMHNAVNKCREKELGIFLDSLISYFPNKQNLILLEFFNRSDTKAKLYSNIPIRPIRENDDQNSPYPEIDEYIRSLIDPGKIRIAKYSDKTKTLRYEIYGNRYCENIGRYHKSNNVYWIVDLNTKKIYQKCHDEDCSGFSSTPKDLPEEILFKLDIEGDTFMSGATIDEDITEKI</sequence>
<dbReference type="STRING" id="456900.A0A195C1C8"/>
<gene>
    <name evidence="8" type="ORF">ALC62_14627</name>
</gene>
<accession>A0A195C1C8</accession>
<keyword evidence="9" id="KW-1185">Reference proteome</keyword>
<keyword evidence="3" id="KW-0548">Nucleotidyltransferase</keyword>
<dbReference type="KEGG" id="ccoa:108781098"/>
<evidence type="ECO:0000313" key="9">
    <source>
        <dbReference type="Proteomes" id="UP000078542"/>
    </source>
</evidence>
<dbReference type="GO" id="GO:0042276">
    <property type="term" value="P:error-prone translesion synthesis"/>
    <property type="evidence" value="ECO:0007669"/>
    <property type="project" value="InterPro"/>
</dbReference>
<name>A0A195C1C8_9HYME</name>
<evidence type="ECO:0000313" key="8">
    <source>
        <dbReference type="EMBL" id="KYM94647.1"/>
    </source>
</evidence>